<dbReference type="EMBL" id="GL883115">
    <property type="protein sequence ID" value="EGG05014.1"/>
    <property type="molecule type" value="Genomic_DNA"/>
</dbReference>
<dbReference type="HOGENOM" id="CLU_2050145_0_0_1"/>
<evidence type="ECO:0000313" key="1">
    <source>
        <dbReference type="EMBL" id="EGG05014.1"/>
    </source>
</evidence>
<proteinExistence type="predicted"/>
<reference evidence="2" key="1">
    <citation type="journal article" date="2011" name="Proc. Natl. Acad. Sci. U.S.A.">
        <title>Obligate biotrophy features unraveled by the genomic analysis of rust fungi.</title>
        <authorList>
            <person name="Duplessis S."/>
            <person name="Cuomo C.A."/>
            <person name="Lin Y.-C."/>
            <person name="Aerts A."/>
            <person name="Tisserant E."/>
            <person name="Veneault-Fourrey C."/>
            <person name="Joly D.L."/>
            <person name="Hacquard S."/>
            <person name="Amselem J."/>
            <person name="Cantarel B.L."/>
            <person name="Chiu R."/>
            <person name="Coutinho P.M."/>
            <person name="Feau N."/>
            <person name="Field M."/>
            <person name="Frey P."/>
            <person name="Gelhaye E."/>
            <person name="Goldberg J."/>
            <person name="Grabherr M.G."/>
            <person name="Kodira C.D."/>
            <person name="Kohler A."/>
            <person name="Kuees U."/>
            <person name="Lindquist E.A."/>
            <person name="Lucas S.M."/>
            <person name="Mago R."/>
            <person name="Mauceli E."/>
            <person name="Morin E."/>
            <person name="Murat C."/>
            <person name="Pangilinan J.L."/>
            <person name="Park R."/>
            <person name="Pearson M."/>
            <person name="Quesneville H."/>
            <person name="Rouhier N."/>
            <person name="Sakthikumar S."/>
            <person name="Salamov A.A."/>
            <person name="Schmutz J."/>
            <person name="Selles B."/>
            <person name="Shapiro H."/>
            <person name="Tanguay P."/>
            <person name="Tuskan G.A."/>
            <person name="Henrissat B."/>
            <person name="Van de Peer Y."/>
            <person name="Rouze P."/>
            <person name="Ellis J.G."/>
            <person name="Dodds P.N."/>
            <person name="Schein J.E."/>
            <person name="Zhong S."/>
            <person name="Hamelin R.C."/>
            <person name="Grigoriev I.V."/>
            <person name="Szabo L.J."/>
            <person name="Martin F."/>
        </authorList>
    </citation>
    <scope>NUCLEOTIDE SEQUENCE [LARGE SCALE GENOMIC DNA]</scope>
    <source>
        <strain evidence="2">98AG31 / pathotype 3-4-7</strain>
    </source>
</reference>
<organism evidence="2">
    <name type="scientific">Melampsora larici-populina (strain 98AG31 / pathotype 3-4-7)</name>
    <name type="common">Poplar leaf rust fungus</name>
    <dbReference type="NCBI Taxonomy" id="747676"/>
    <lineage>
        <taxon>Eukaryota</taxon>
        <taxon>Fungi</taxon>
        <taxon>Dikarya</taxon>
        <taxon>Basidiomycota</taxon>
        <taxon>Pucciniomycotina</taxon>
        <taxon>Pucciniomycetes</taxon>
        <taxon>Pucciniales</taxon>
        <taxon>Melampsoraceae</taxon>
        <taxon>Melampsora</taxon>
    </lineage>
</organism>
<dbReference type="Proteomes" id="UP000001072">
    <property type="component" value="Unassembled WGS sequence"/>
</dbReference>
<evidence type="ECO:0000313" key="2">
    <source>
        <dbReference type="Proteomes" id="UP000001072"/>
    </source>
</evidence>
<dbReference type="RefSeq" id="XP_007411767.1">
    <property type="nucleotide sequence ID" value="XM_007411705.1"/>
</dbReference>
<dbReference type="InParanoid" id="F4RRJ8"/>
<gene>
    <name evidence="1" type="ORF">MELLADRAFT_107971</name>
</gene>
<dbReference type="VEuPathDB" id="FungiDB:MELLADRAFT_107971"/>
<sequence length="120" mass="13218">MRFLSKRLVGVEAILEIYDCNISREIAYKPVEMNGGHRLLPSQGCGYTVASQQKVQGKSLAAGPIRVRLRAVCPLVVVGAGKPPKKWAKAKAATEYMSKAIDMWRGTKKYSQAQFGSIVY</sequence>
<accession>F4RRJ8</accession>
<name>F4RRJ8_MELLP</name>
<dbReference type="GeneID" id="18923331"/>
<dbReference type="KEGG" id="mlr:MELLADRAFT_107971"/>
<protein>
    <submittedName>
        <fullName evidence="1">Uncharacterized protein</fullName>
    </submittedName>
</protein>
<keyword evidence="2" id="KW-1185">Reference proteome</keyword>
<dbReference type="AlphaFoldDB" id="F4RRJ8"/>
<dbReference type="OrthoDB" id="5588846at2759"/>